<organism evidence="1 2">
    <name type="scientific">Terfezia boudieri ATCC MYA-4762</name>
    <dbReference type="NCBI Taxonomy" id="1051890"/>
    <lineage>
        <taxon>Eukaryota</taxon>
        <taxon>Fungi</taxon>
        <taxon>Dikarya</taxon>
        <taxon>Ascomycota</taxon>
        <taxon>Pezizomycotina</taxon>
        <taxon>Pezizomycetes</taxon>
        <taxon>Pezizales</taxon>
        <taxon>Pezizaceae</taxon>
        <taxon>Terfezia</taxon>
    </lineage>
</organism>
<dbReference type="EMBL" id="ML121614">
    <property type="protein sequence ID" value="RPB18712.1"/>
    <property type="molecule type" value="Genomic_DNA"/>
</dbReference>
<evidence type="ECO:0000313" key="1">
    <source>
        <dbReference type="EMBL" id="RPB18712.1"/>
    </source>
</evidence>
<reference evidence="1 2" key="1">
    <citation type="journal article" date="2018" name="Nat. Ecol. Evol.">
        <title>Pezizomycetes genomes reveal the molecular basis of ectomycorrhizal truffle lifestyle.</title>
        <authorList>
            <person name="Murat C."/>
            <person name="Payen T."/>
            <person name="Noel B."/>
            <person name="Kuo A."/>
            <person name="Morin E."/>
            <person name="Chen J."/>
            <person name="Kohler A."/>
            <person name="Krizsan K."/>
            <person name="Balestrini R."/>
            <person name="Da Silva C."/>
            <person name="Montanini B."/>
            <person name="Hainaut M."/>
            <person name="Levati E."/>
            <person name="Barry K.W."/>
            <person name="Belfiori B."/>
            <person name="Cichocki N."/>
            <person name="Clum A."/>
            <person name="Dockter R.B."/>
            <person name="Fauchery L."/>
            <person name="Guy J."/>
            <person name="Iotti M."/>
            <person name="Le Tacon F."/>
            <person name="Lindquist E.A."/>
            <person name="Lipzen A."/>
            <person name="Malagnac F."/>
            <person name="Mello A."/>
            <person name="Molinier V."/>
            <person name="Miyauchi S."/>
            <person name="Poulain J."/>
            <person name="Riccioni C."/>
            <person name="Rubini A."/>
            <person name="Sitrit Y."/>
            <person name="Splivallo R."/>
            <person name="Traeger S."/>
            <person name="Wang M."/>
            <person name="Zifcakova L."/>
            <person name="Wipf D."/>
            <person name="Zambonelli A."/>
            <person name="Paolocci F."/>
            <person name="Nowrousian M."/>
            <person name="Ottonello S."/>
            <person name="Baldrian P."/>
            <person name="Spatafora J.W."/>
            <person name="Henrissat B."/>
            <person name="Nagy L.G."/>
            <person name="Aury J.M."/>
            <person name="Wincker P."/>
            <person name="Grigoriev I.V."/>
            <person name="Bonfante P."/>
            <person name="Martin F.M."/>
        </authorList>
    </citation>
    <scope>NUCLEOTIDE SEQUENCE [LARGE SCALE GENOMIC DNA]</scope>
    <source>
        <strain evidence="1 2">ATCC MYA-4762</strain>
    </source>
</reference>
<name>A0A3N4LB78_9PEZI</name>
<dbReference type="InParanoid" id="A0A3N4LB78"/>
<evidence type="ECO:0000313" key="2">
    <source>
        <dbReference type="Proteomes" id="UP000267821"/>
    </source>
</evidence>
<accession>A0A3N4LB78</accession>
<dbReference type="OrthoDB" id="4202778at2759"/>
<gene>
    <name evidence="1" type="ORF">L211DRAFT_692041</name>
</gene>
<sequence length="210" mass="23845">MVSCHGSLFGRLISLLVTNNPYVSWYPHNLRVLPLHSQVNHVPRLGNLMELLIGYGTLESHNEIIDITLLSLVNTTSSTLKKHRNITIRHNGIPNAKTHSNSKLGEGRCRATGLLDGRKKQSLRGKQLAWYKDVKEQVFGDNEDITVKRIGEKVQNMKIAWRNARKIQEQSGEGLRSEDNAPTFNALLESKCPLFWRLDEIVQMLHLSMS</sequence>
<proteinExistence type="predicted"/>
<keyword evidence="2" id="KW-1185">Reference proteome</keyword>
<protein>
    <submittedName>
        <fullName evidence="1">Uncharacterized protein</fullName>
    </submittedName>
</protein>
<dbReference type="Proteomes" id="UP000267821">
    <property type="component" value="Unassembled WGS sequence"/>
</dbReference>
<dbReference type="AlphaFoldDB" id="A0A3N4LB78"/>